<evidence type="ECO:0000313" key="6">
    <source>
        <dbReference type="Proteomes" id="UP000605148"/>
    </source>
</evidence>
<dbReference type="PANTHER" id="PTHR43537:SF45">
    <property type="entry name" value="GNTR FAMILY REGULATORY PROTEIN"/>
    <property type="match status" value="1"/>
</dbReference>
<dbReference type="CDD" id="cd07377">
    <property type="entry name" value="WHTH_GntR"/>
    <property type="match status" value="1"/>
</dbReference>
<dbReference type="SUPFAM" id="SSF48008">
    <property type="entry name" value="GntR ligand-binding domain-like"/>
    <property type="match status" value="1"/>
</dbReference>
<dbReference type="Gene3D" id="1.10.10.10">
    <property type="entry name" value="Winged helix-like DNA-binding domain superfamily/Winged helix DNA-binding domain"/>
    <property type="match status" value="1"/>
</dbReference>
<dbReference type="RefSeq" id="WP_150493514.1">
    <property type="nucleotide sequence ID" value="NZ_BMFA01000001.1"/>
</dbReference>
<dbReference type="Pfam" id="PF00392">
    <property type="entry name" value="GntR"/>
    <property type="match status" value="1"/>
</dbReference>
<reference evidence="5" key="2">
    <citation type="submission" date="2020-09" db="EMBL/GenBank/DDBJ databases">
        <authorList>
            <person name="Sun Q."/>
            <person name="Zhou Y."/>
        </authorList>
    </citation>
    <scope>NUCLEOTIDE SEQUENCE</scope>
    <source>
        <strain evidence="5">CGMCC 1.12426</strain>
    </source>
</reference>
<keyword evidence="6" id="KW-1185">Reference proteome</keyword>
<organism evidence="5 6">
    <name type="scientific">Roseibium aquae</name>
    <dbReference type="NCBI Taxonomy" id="1323746"/>
    <lineage>
        <taxon>Bacteria</taxon>
        <taxon>Pseudomonadati</taxon>
        <taxon>Pseudomonadota</taxon>
        <taxon>Alphaproteobacteria</taxon>
        <taxon>Hyphomicrobiales</taxon>
        <taxon>Stappiaceae</taxon>
        <taxon>Roseibium</taxon>
    </lineage>
</organism>
<keyword evidence="1" id="KW-0805">Transcription regulation</keyword>
<evidence type="ECO:0000256" key="2">
    <source>
        <dbReference type="ARBA" id="ARBA00023125"/>
    </source>
</evidence>
<protein>
    <submittedName>
        <fullName evidence="5">GntR family transcriptional regulator</fullName>
    </submittedName>
</protein>
<comment type="caution">
    <text evidence="5">The sequence shown here is derived from an EMBL/GenBank/DDBJ whole genome shotgun (WGS) entry which is preliminary data.</text>
</comment>
<keyword evidence="3" id="KW-0804">Transcription</keyword>
<dbReference type="SMART" id="SM00345">
    <property type="entry name" value="HTH_GNTR"/>
    <property type="match status" value="1"/>
</dbReference>
<dbReference type="GO" id="GO:0003700">
    <property type="term" value="F:DNA-binding transcription factor activity"/>
    <property type="evidence" value="ECO:0007669"/>
    <property type="project" value="InterPro"/>
</dbReference>
<accession>A0A916WV85</accession>
<proteinExistence type="predicted"/>
<dbReference type="Gene3D" id="1.20.120.530">
    <property type="entry name" value="GntR ligand-binding domain-like"/>
    <property type="match status" value="1"/>
</dbReference>
<dbReference type="PRINTS" id="PR00035">
    <property type="entry name" value="HTHGNTR"/>
</dbReference>
<dbReference type="Pfam" id="PF07729">
    <property type="entry name" value="FCD"/>
    <property type="match status" value="1"/>
</dbReference>
<name>A0A916WV85_9HYPH</name>
<dbReference type="SUPFAM" id="SSF46785">
    <property type="entry name" value="Winged helix' DNA-binding domain"/>
    <property type="match status" value="1"/>
</dbReference>
<evidence type="ECO:0000256" key="3">
    <source>
        <dbReference type="ARBA" id="ARBA00023163"/>
    </source>
</evidence>
<sequence length="223" mass="24121">MTQTAKITRVGDAYDRLKADILSSALPAGYQAPEPDIAVRLGMSRTPVREALIRLEAEGLVSLVPRRGALVVGITASDLEEIYELLSVFESAVAAGVARKGLTPGSHEELTLLAQQLDNLGAEADVDGWVQSDRSFHCRLAEFYGNMRLLRQMSGLFDQVHRARLILHGLAPAELGPRGVHASILAAISARDADQAQRLAREHRLDTLAALKAQFLGSRLPAL</sequence>
<dbReference type="OrthoDB" id="9028214at2"/>
<evidence type="ECO:0000259" key="4">
    <source>
        <dbReference type="PROSITE" id="PS50949"/>
    </source>
</evidence>
<dbReference type="PANTHER" id="PTHR43537">
    <property type="entry name" value="TRANSCRIPTIONAL REGULATOR, GNTR FAMILY"/>
    <property type="match status" value="1"/>
</dbReference>
<reference evidence="5" key="1">
    <citation type="journal article" date="2014" name="Int. J. Syst. Evol. Microbiol.">
        <title>Complete genome sequence of Corynebacterium casei LMG S-19264T (=DSM 44701T), isolated from a smear-ripened cheese.</title>
        <authorList>
            <consortium name="US DOE Joint Genome Institute (JGI-PGF)"/>
            <person name="Walter F."/>
            <person name="Albersmeier A."/>
            <person name="Kalinowski J."/>
            <person name="Ruckert C."/>
        </authorList>
    </citation>
    <scope>NUCLEOTIDE SEQUENCE</scope>
    <source>
        <strain evidence="5">CGMCC 1.12426</strain>
    </source>
</reference>
<dbReference type="InterPro" id="IPR008920">
    <property type="entry name" value="TF_FadR/GntR_C"/>
</dbReference>
<dbReference type="EMBL" id="BMFA01000001">
    <property type="protein sequence ID" value="GGB33401.1"/>
    <property type="molecule type" value="Genomic_DNA"/>
</dbReference>
<dbReference type="PROSITE" id="PS50949">
    <property type="entry name" value="HTH_GNTR"/>
    <property type="match status" value="1"/>
</dbReference>
<dbReference type="SMART" id="SM00895">
    <property type="entry name" value="FCD"/>
    <property type="match status" value="1"/>
</dbReference>
<dbReference type="InterPro" id="IPR011711">
    <property type="entry name" value="GntR_C"/>
</dbReference>
<dbReference type="InterPro" id="IPR000524">
    <property type="entry name" value="Tscrpt_reg_HTH_GntR"/>
</dbReference>
<evidence type="ECO:0000313" key="5">
    <source>
        <dbReference type="EMBL" id="GGB33401.1"/>
    </source>
</evidence>
<dbReference type="AlphaFoldDB" id="A0A916WV85"/>
<dbReference type="Proteomes" id="UP000605148">
    <property type="component" value="Unassembled WGS sequence"/>
</dbReference>
<dbReference type="GO" id="GO:0003677">
    <property type="term" value="F:DNA binding"/>
    <property type="evidence" value="ECO:0007669"/>
    <property type="project" value="UniProtKB-KW"/>
</dbReference>
<feature type="domain" description="HTH gntR-type" evidence="4">
    <location>
        <begin position="7"/>
        <end position="74"/>
    </location>
</feature>
<gene>
    <name evidence="5" type="ORF">GCM10011316_01830</name>
</gene>
<dbReference type="InterPro" id="IPR036388">
    <property type="entry name" value="WH-like_DNA-bd_sf"/>
</dbReference>
<dbReference type="InterPro" id="IPR036390">
    <property type="entry name" value="WH_DNA-bd_sf"/>
</dbReference>
<evidence type="ECO:0000256" key="1">
    <source>
        <dbReference type="ARBA" id="ARBA00023015"/>
    </source>
</evidence>
<keyword evidence="2" id="KW-0238">DNA-binding</keyword>